<dbReference type="OrthoDB" id="9811332at2"/>
<sequence>MTVRGLEKSNVWDYENGFYWFSHKSRLNKILAHYELYKSIVDLPGHVFELGVYKGASITRLATFRDALENDFSRKIVGFDAFGEFPTDGLQVEDDLKFIKEFEGKGGHGLAIEELKALLEDKSFENFELVRGNVFDTLPAYLEKHPETRLAFLHLDMDVKEPTDFALELLYDRIVPGGLIVLDDYNAVAGETISVDDFIRKQRLKIEKLPFYNVPAYIRKPV</sequence>
<dbReference type="Gene3D" id="3.40.50.150">
    <property type="entry name" value="Vaccinia Virus protein VP39"/>
    <property type="match status" value="1"/>
</dbReference>
<evidence type="ECO:0000313" key="2">
    <source>
        <dbReference type="Proteomes" id="UP000320593"/>
    </source>
</evidence>
<reference evidence="1 2" key="1">
    <citation type="submission" date="2019-07" db="EMBL/GenBank/DDBJ databases">
        <title>Genomic Encyclopedia of Archaeal and Bacterial Type Strains, Phase II (KMG-II): from individual species to whole genera.</title>
        <authorList>
            <person name="Goeker M."/>
        </authorList>
    </citation>
    <scope>NUCLEOTIDE SEQUENCE [LARGE SCALE GENOMIC DNA]</scope>
    <source>
        <strain evidence="1 2">ATCC BAA-252</strain>
    </source>
</reference>
<dbReference type="AlphaFoldDB" id="A0A562T8R0"/>
<keyword evidence="1" id="KW-0808">Transferase</keyword>
<dbReference type="PANTHER" id="PTHR40036">
    <property type="entry name" value="MACROCIN O-METHYLTRANSFERASE"/>
    <property type="match status" value="1"/>
</dbReference>
<dbReference type="RefSeq" id="WP_145342436.1">
    <property type="nucleotide sequence ID" value="NZ_SMLY01000073.1"/>
</dbReference>
<organism evidence="1 2">
    <name type="scientific">Roseibium hamelinense</name>
    <dbReference type="NCBI Taxonomy" id="150831"/>
    <lineage>
        <taxon>Bacteria</taxon>
        <taxon>Pseudomonadati</taxon>
        <taxon>Pseudomonadota</taxon>
        <taxon>Alphaproteobacteria</taxon>
        <taxon>Hyphomicrobiales</taxon>
        <taxon>Stappiaceae</taxon>
        <taxon>Roseibium</taxon>
    </lineage>
</organism>
<dbReference type="GO" id="GO:0008168">
    <property type="term" value="F:methyltransferase activity"/>
    <property type="evidence" value="ECO:0007669"/>
    <property type="project" value="UniProtKB-KW"/>
</dbReference>
<keyword evidence="2" id="KW-1185">Reference proteome</keyword>
<proteinExistence type="predicted"/>
<dbReference type="GO" id="GO:0032259">
    <property type="term" value="P:methylation"/>
    <property type="evidence" value="ECO:0007669"/>
    <property type="project" value="UniProtKB-KW"/>
</dbReference>
<comment type="caution">
    <text evidence="1">The sequence shown here is derived from an EMBL/GenBank/DDBJ whole genome shotgun (WGS) entry which is preliminary data.</text>
</comment>
<dbReference type="Proteomes" id="UP000320593">
    <property type="component" value="Unassembled WGS sequence"/>
</dbReference>
<gene>
    <name evidence="1" type="ORF">JM93_01849</name>
</gene>
<dbReference type="SUPFAM" id="SSF53335">
    <property type="entry name" value="S-adenosyl-L-methionine-dependent methyltransferases"/>
    <property type="match status" value="1"/>
</dbReference>
<dbReference type="PANTHER" id="PTHR40036:SF1">
    <property type="entry name" value="MACROCIN O-METHYLTRANSFERASE"/>
    <property type="match status" value="1"/>
</dbReference>
<keyword evidence="1" id="KW-0489">Methyltransferase</keyword>
<dbReference type="InterPro" id="IPR029063">
    <property type="entry name" value="SAM-dependent_MTases_sf"/>
</dbReference>
<name>A0A562T8R0_9HYPH</name>
<dbReference type="InterPro" id="IPR008884">
    <property type="entry name" value="TylF_MeTrfase"/>
</dbReference>
<evidence type="ECO:0000313" key="1">
    <source>
        <dbReference type="EMBL" id="TWI89644.1"/>
    </source>
</evidence>
<accession>A0A562T8R0</accession>
<dbReference type="Pfam" id="PF05711">
    <property type="entry name" value="TylF"/>
    <property type="match status" value="1"/>
</dbReference>
<protein>
    <submittedName>
        <fullName evidence="1">Macrocin-O-methyltransferase TylF</fullName>
    </submittedName>
</protein>
<dbReference type="EMBL" id="VLLF01000003">
    <property type="protein sequence ID" value="TWI89644.1"/>
    <property type="molecule type" value="Genomic_DNA"/>
</dbReference>